<accession>A0A9X7IIQ9</accession>
<gene>
    <name evidence="2" type="ORF">C5U48_23750</name>
</gene>
<keyword evidence="3" id="KW-1185">Reference proteome</keyword>
<reference evidence="2 3" key="1">
    <citation type="submission" date="2018-02" db="EMBL/GenBank/DDBJ databases">
        <title>Draft genome sequence of Mycobacterium virginiense isolated from mud of a swine farm in Japan.</title>
        <authorList>
            <person name="Ohya K."/>
        </authorList>
    </citation>
    <scope>NUCLEOTIDE SEQUENCE [LARGE SCALE GENOMIC DNA]</scope>
    <source>
        <strain evidence="2 3">GF75</strain>
    </source>
</reference>
<evidence type="ECO:0000256" key="1">
    <source>
        <dbReference type="SAM" id="MobiDB-lite"/>
    </source>
</evidence>
<organism evidence="2 3">
    <name type="scientific">Mycolicibacter virginiensis</name>
    <dbReference type="NCBI Taxonomy" id="1795032"/>
    <lineage>
        <taxon>Bacteria</taxon>
        <taxon>Bacillati</taxon>
        <taxon>Actinomycetota</taxon>
        <taxon>Actinomycetes</taxon>
        <taxon>Mycobacteriales</taxon>
        <taxon>Mycobacteriaceae</taxon>
        <taxon>Mycolicibacter</taxon>
    </lineage>
</organism>
<name>A0A9X7IIQ9_9MYCO</name>
<proteinExistence type="predicted"/>
<dbReference type="EMBL" id="PUEV01000124">
    <property type="protein sequence ID" value="PQM49783.1"/>
    <property type="molecule type" value="Genomic_DNA"/>
</dbReference>
<comment type="caution">
    <text evidence="2">The sequence shown here is derived from an EMBL/GenBank/DDBJ whole genome shotgun (WGS) entry which is preliminary data.</text>
</comment>
<sequence length="86" mass="9033">MQRGVEPLVEDGDHVERGGIEGGEAGVDVGGDVGRGEPTEVEQILEAVGLSGRRAGQRRHPEGQERCHCAAGSDRPAAAPRYGLNF</sequence>
<evidence type="ECO:0000313" key="3">
    <source>
        <dbReference type="Proteomes" id="UP000237911"/>
    </source>
</evidence>
<feature type="compositionally biased region" description="Basic and acidic residues" evidence="1">
    <location>
        <begin position="59"/>
        <end position="68"/>
    </location>
</feature>
<protein>
    <submittedName>
        <fullName evidence="2">Uncharacterized protein</fullName>
    </submittedName>
</protein>
<dbReference type="AlphaFoldDB" id="A0A9X7IIQ9"/>
<feature type="region of interest" description="Disordered" evidence="1">
    <location>
        <begin position="1"/>
        <end position="36"/>
    </location>
</feature>
<feature type="region of interest" description="Disordered" evidence="1">
    <location>
        <begin position="52"/>
        <end position="86"/>
    </location>
</feature>
<evidence type="ECO:0000313" key="2">
    <source>
        <dbReference type="EMBL" id="PQM49783.1"/>
    </source>
</evidence>
<feature type="compositionally biased region" description="Gly residues" evidence="1">
    <location>
        <begin position="20"/>
        <end position="33"/>
    </location>
</feature>
<dbReference type="Proteomes" id="UP000237911">
    <property type="component" value="Unassembled WGS sequence"/>
</dbReference>